<feature type="transmembrane region" description="Helical" evidence="2">
    <location>
        <begin position="176"/>
        <end position="197"/>
    </location>
</feature>
<evidence type="ECO:0000313" key="3">
    <source>
        <dbReference type="EMBL" id="CBI00116.1"/>
    </source>
</evidence>
<keyword evidence="2" id="KW-1133">Transmembrane helix</keyword>
<feature type="region of interest" description="Disordered" evidence="1">
    <location>
        <begin position="118"/>
        <end position="150"/>
    </location>
</feature>
<accession>E6PYV7</accession>
<reference evidence="3" key="1">
    <citation type="submission" date="2009-10" db="EMBL/GenBank/DDBJ databases">
        <title>Diversity of trophic interactions inside an arsenic-rich microbial ecosystem.</title>
        <authorList>
            <person name="Bertin P.N."/>
            <person name="Heinrich-Salmeron A."/>
            <person name="Pelletier E."/>
            <person name="Goulhen-Chollet F."/>
            <person name="Arsene-Ploetze F."/>
            <person name="Gallien S."/>
            <person name="Calteau A."/>
            <person name="Vallenet D."/>
            <person name="Casiot C."/>
            <person name="Chane-Woon-Ming B."/>
            <person name="Giloteaux L."/>
            <person name="Barakat M."/>
            <person name="Bonnefoy V."/>
            <person name="Bruneel O."/>
            <person name="Chandler M."/>
            <person name="Cleiss J."/>
            <person name="Duran R."/>
            <person name="Elbaz-Poulichet F."/>
            <person name="Fonknechten N."/>
            <person name="Lauga B."/>
            <person name="Mornico D."/>
            <person name="Ortet P."/>
            <person name="Schaeffer C."/>
            <person name="Siguier P."/>
            <person name="Alexander Thil Smith A."/>
            <person name="Van Dorsselaer A."/>
            <person name="Weissenbach J."/>
            <person name="Medigue C."/>
            <person name="Le Paslier D."/>
        </authorList>
    </citation>
    <scope>NUCLEOTIDE SEQUENCE</scope>
</reference>
<feature type="compositionally biased region" description="Polar residues" evidence="1">
    <location>
        <begin position="134"/>
        <end position="144"/>
    </location>
</feature>
<dbReference type="AlphaFoldDB" id="E6PYV7"/>
<gene>
    <name evidence="3" type="ORF">CARN3_1105</name>
</gene>
<name>E6PYV7_9ZZZZ</name>
<sequence length="441" mass="48397">MPETEADRATVLEQLDRVLAHPLFIQSKRYPALLRFVVEQSLAGRADQIKERLIGMEVFGRAPDYDANADPVVRVTAGETRKRLAQYYYEPEHSSELRIELPTGAYVPQFVWPAEGPVAELPPPDETRKVETADTPSAASSQSVRPEVVPWTSPSGEFPVHAHSGAKNSHAATTHLVATVLLVVSALLAGLAGGYWYHTPKAQPPVDHTVQDFWASLTSGPATVTICLGEPARDTSDDGDWSKPIERTVSTEPLYVHLHLSGLFALADVITLTRIEPVLLMQNKPFRVSAASEASFGELREGPVVLVGAFDNLWTMRLTQNLRFGFESVNGTASIVDRRSKTKTTWATAWDLPYERLARDYAIVARFRDPLTGQPVMIASGISEEGTEAAGELISNASDLEQLLKNAPANWRTMNMEAVIETRVIDGHSGPPKVSAVEFWP</sequence>
<protein>
    <recommendedName>
        <fullName evidence="4">Adenylate cyclase</fullName>
    </recommendedName>
</protein>
<keyword evidence="2" id="KW-0812">Transmembrane</keyword>
<comment type="caution">
    <text evidence="3">The sequence shown here is derived from an EMBL/GenBank/DDBJ whole genome shotgun (WGS) entry which is preliminary data.</text>
</comment>
<evidence type="ECO:0008006" key="4">
    <source>
        <dbReference type="Google" id="ProtNLM"/>
    </source>
</evidence>
<keyword evidence="2" id="KW-0472">Membrane</keyword>
<evidence type="ECO:0000256" key="2">
    <source>
        <dbReference type="SAM" id="Phobius"/>
    </source>
</evidence>
<dbReference type="EMBL" id="CABN01000093">
    <property type="protein sequence ID" value="CBI00116.1"/>
    <property type="molecule type" value="Genomic_DNA"/>
</dbReference>
<proteinExistence type="predicted"/>
<evidence type="ECO:0000256" key="1">
    <source>
        <dbReference type="SAM" id="MobiDB-lite"/>
    </source>
</evidence>
<organism evidence="3">
    <name type="scientific">mine drainage metagenome</name>
    <dbReference type="NCBI Taxonomy" id="410659"/>
    <lineage>
        <taxon>unclassified sequences</taxon>
        <taxon>metagenomes</taxon>
        <taxon>ecological metagenomes</taxon>
    </lineage>
</organism>